<keyword evidence="4" id="KW-0813">Transport</keyword>
<keyword evidence="18" id="KW-1185">Reference proteome</keyword>
<dbReference type="EMBL" id="JALPRF010000023">
    <property type="protein sequence ID" value="MCK8496142.1"/>
    <property type="molecule type" value="Genomic_DNA"/>
</dbReference>
<reference evidence="17 18" key="1">
    <citation type="submission" date="2022-04" db="EMBL/GenBank/DDBJ databases">
        <title>Spirosoma sp. strain RP8 genome sequencing and assembly.</title>
        <authorList>
            <person name="Jung Y."/>
        </authorList>
    </citation>
    <scope>NUCLEOTIDE SEQUENCE [LARGE SCALE GENOMIC DNA]</scope>
    <source>
        <strain evidence="17 18">RP8</strain>
    </source>
</reference>
<dbReference type="Proteomes" id="UP001202180">
    <property type="component" value="Unassembled WGS sequence"/>
</dbReference>
<keyword evidence="5" id="KW-0475">Mercuric resistance</keyword>
<evidence type="ECO:0000256" key="10">
    <source>
        <dbReference type="ARBA" id="ARBA00022914"/>
    </source>
</evidence>
<evidence type="ECO:0000256" key="5">
    <source>
        <dbReference type="ARBA" id="ARBA00022466"/>
    </source>
</evidence>
<evidence type="ECO:0000256" key="14">
    <source>
        <dbReference type="ARBA" id="ARBA00045720"/>
    </source>
</evidence>
<keyword evidence="10" id="KW-0476">Mercury</keyword>
<keyword evidence="6" id="KW-1003">Cell membrane</keyword>
<evidence type="ECO:0000256" key="8">
    <source>
        <dbReference type="ARBA" id="ARBA00022692"/>
    </source>
</evidence>
<evidence type="ECO:0000256" key="6">
    <source>
        <dbReference type="ARBA" id="ARBA00022475"/>
    </source>
</evidence>
<name>A0ABT0HVC0_9BACT</name>
<keyword evidence="11 15" id="KW-1133">Transmembrane helix</keyword>
<dbReference type="PRINTS" id="PR00946">
    <property type="entry name" value="HGSCAVENGER"/>
</dbReference>
<keyword evidence="12 15" id="KW-0472">Membrane</keyword>
<dbReference type="InterPro" id="IPR003457">
    <property type="entry name" value="Transprt_MerT"/>
</dbReference>
<evidence type="ECO:0000256" key="2">
    <source>
        <dbReference type="ARBA" id="ARBA00008224"/>
    </source>
</evidence>
<comment type="subcellular location">
    <subcellularLocation>
        <location evidence="1">Cell inner membrane</location>
        <topology evidence="1">Multi-pass membrane protein</topology>
    </subcellularLocation>
</comment>
<evidence type="ECO:0000313" key="18">
    <source>
        <dbReference type="Proteomes" id="UP001202180"/>
    </source>
</evidence>
<gene>
    <name evidence="17" type="primary">merTP</name>
    <name evidence="17" type="ORF">M0L20_30025</name>
</gene>
<dbReference type="NCBIfam" id="NF033556">
    <property type="entry name" value="MerTP_fusion"/>
    <property type="match status" value="1"/>
</dbReference>
<dbReference type="InterPro" id="IPR001802">
    <property type="entry name" value="MerP/CopZ"/>
</dbReference>
<keyword evidence="9" id="KW-0479">Metal-binding</keyword>
<feature type="transmembrane region" description="Helical" evidence="15">
    <location>
        <begin position="6"/>
        <end position="27"/>
    </location>
</feature>
<keyword evidence="8 15" id="KW-0812">Transmembrane</keyword>
<dbReference type="Pfam" id="PF02411">
    <property type="entry name" value="MerT"/>
    <property type="match status" value="1"/>
</dbReference>
<dbReference type="Gene3D" id="1.10.287.910">
    <property type="entry name" value="bacterial mercury transporter, merf"/>
    <property type="match status" value="1"/>
</dbReference>
<proteinExistence type="inferred from homology"/>
<evidence type="ECO:0000256" key="15">
    <source>
        <dbReference type="SAM" id="Phobius"/>
    </source>
</evidence>
<evidence type="ECO:0000256" key="13">
    <source>
        <dbReference type="ARBA" id="ARBA00030934"/>
    </source>
</evidence>
<comment type="function">
    <text evidence="14">Involved in mercury resistance. Probably transfers a mercuric ion from the periplasmic Hg(2+)-binding protein MerP to the cytoplasmic mercuric reductase MerA.</text>
</comment>
<evidence type="ECO:0000256" key="11">
    <source>
        <dbReference type="ARBA" id="ARBA00022989"/>
    </source>
</evidence>
<evidence type="ECO:0000256" key="12">
    <source>
        <dbReference type="ARBA" id="ARBA00023136"/>
    </source>
</evidence>
<keyword evidence="7" id="KW-0997">Cell inner membrane</keyword>
<evidence type="ECO:0000256" key="9">
    <source>
        <dbReference type="ARBA" id="ARBA00022723"/>
    </source>
</evidence>
<dbReference type="InterPro" id="IPR017969">
    <property type="entry name" value="Heavy-metal-associated_CS"/>
</dbReference>
<accession>A0ABT0HVC0</accession>
<dbReference type="Pfam" id="PF00403">
    <property type="entry name" value="HMA"/>
    <property type="match status" value="1"/>
</dbReference>
<dbReference type="PANTHER" id="PTHR46594:SF4">
    <property type="entry name" value="P-TYPE CATION-TRANSPORTING ATPASE"/>
    <property type="match status" value="1"/>
</dbReference>
<evidence type="ECO:0000256" key="7">
    <source>
        <dbReference type="ARBA" id="ARBA00022519"/>
    </source>
</evidence>
<sequence>MKATGLLGIITAFTSSLCCIAPLLALGGMAGSLGWLETARPYTITLSIGALGWAWYNQLRPTTKDACGCTPAKLSFWQTRRFLGIMTAMAVLLLTFPAYSNLLYQDKNQITQQSGKPAQQIAYVTIKGMTCEGCEHHVKSEVGKLKGIAETKVSYQQGNAVVKYDPKQTSTAEIKKAVAATGYQVVSVKTN</sequence>
<feature type="domain" description="HMA" evidence="16">
    <location>
        <begin position="120"/>
        <end position="186"/>
    </location>
</feature>
<evidence type="ECO:0000256" key="4">
    <source>
        <dbReference type="ARBA" id="ARBA00022448"/>
    </source>
</evidence>
<organism evidence="17 18">
    <name type="scientific">Spirosoma liriopis</name>
    <dbReference type="NCBI Taxonomy" id="2937440"/>
    <lineage>
        <taxon>Bacteria</taxon>
        <taxon>Pseudomonadati</taxon>
        <taxon>Bacteroidota</taxon>
        <taxon>Cytophagia</taxon>
        <taxon>Cytophagales</taxon>
        <taxon>Cytophagaceae</taxon>
        <taxon>Spirosoma</taxon>
    </lineage>
</organism>
<evidence type="ECO:0000313" key="17">
    <source>
        <dbReference type="EMBL" id="MCK8496142.1"/>
    </source>
</evidence>
<comment type="similarity">
    <text evidence="2">Belongs to the MerT family.</text>
</comment>
<dbReference type="SUPFAM" id="SSF55008">
    <property type="entry name" value="HMA, heavy metal-associated domain"/>
    <property type="match status" value="1"/>
</dbReference>
<feature type="transmembrane region" description="Helical" evidence="15">
    <location>
        <begin position="82"/>
        <end position="104"/>
    </location>
</feature>
<evidence type="ECO:0000256" key="1">
    <source>
        <dbReference type="ARBA" id="ARBA00004429"/>
    </source>
</evidence>
<protein>
    <recommendedName>
        <fullName evidence="3">Mercuric transport protein MerT</fullName>
    </recommendedName>
    <alternativeName>
        <fullName evidence="13">Mercury ion transport protein</fullName>
    </alternativeName>
</protein>
<dbReference type="PROSITE" id="PS01047">
    <property type="entry name" value="HMA_1"/>
    <property type="match status" value="1"/>
</dbReference>
<comment type="caution">
    <text evidence="17">The sequence shown here is derived from an EMBL/GenBank/DDBJ whole genome shotgun (WGS) entry which is preliminary data.</text>
</comment>
<dbReference type="PROSITE" id="PS50846">
    <property type="entry name" value="HMA_2"/>
    <property type="match status" value="1"/>
</dbReference>
<dbReference type="CDD" id="cd00371">
    <property type="entry name" value="HMA"/>
    <property type="match status" value="1"/>
</dbReference>
<evidence type="ECO:0000259" key="16">
    <source>
        <dbReference type="PROSITE" id="PS50846"/>
    </source>
</evidence>
<dbReference type="InterPro" id="IPR006121">
    <property type="entry name" value="HMA_dom"/>
</dbReference>
<dbReference type="InterPro" id="IPR036163">
    <property type="entry name" value="HMA_dom_sf"/>
</dbReference>
<dbReference type="PANTHER" id="PTHR46594">
    <property type="entry name" value="P-TYPE CATION-TRANSPORTING ATPASE"/>
    <property type="match status" value="1"/>
</dbReference>
<dbReference type="Gene3D" id="3.30.70.100">
    <property type="match status" value="1"/>
</dbReference>
<dbReference type="RefSeq" id="WP_099077023.1">
    <property type="nucleotide sequence ID" value="NZ_JALPRF010000023.1"/>
</dbReference>
<evidence type="ECO:0000256" key="3">
    <source>
        <dbReference type="ARBA" id="ARBA00017053"/>
    </source>
</evidence>